<dbReference type="Pfam" id="PF02771">
    <property type="entry name" value="Acyl-CoA_dh_N"/>
    <property type="match status" value="1"/>
</dbReference>
<dbReference type="InterPro" id="IPR013786">
    <property type="entry name" value="AcylCoA_DH/ox_N"/>
</dbReference>
<dbReference type="Gene3D" id="1.20.140.10">
    <property type="entry name" value="Butyryl-CoA Dehydrogenase, subunit A, domain 3"/>
    <property type="match status" value="1"/>
</dbReference>
<comment type="similarity">
    <text evidence="2 6">Belongs to the acyl-CoA dehydrogenase family.</text>
</comment>
<dbReference type="PANTHER" id="PTHR43884">
    <property type="entry name" value="ACYL-COA DEHYDROGENASE"/>
    <property type="match status" value="1"/>
</dbReference>
<dbReference type="EMBL" id="BAABIC010000005">
    <property type="protein sequence ID" value="GAA4684793.1"/>
    <property type="molecule type" value="Genomic_DNA"/>
</dbReference>
<dbReference type="Gene3D" id="2.40.110.10">
    <property type="entry name" value="Butyryl-CoA Dehydrogenase, subunit A, domain 2"/>
    <property type="match status" value="1"/>
</dbReference>
<dbReference type="InterPro" id="IPR009075">
    <property type="entry name" value="AcylCo_DH/oxidase_C"/>
</dbReference>
<feature type="domain" description="Acyl-CoA oxidase/dehydrogenase middle" evidence="8">
    <location>
        <begin position="133"/>
        <end position="215"/>
    </location>
</feature>
<feature type="domain" description="Acyl-CoA dehydrogenase/oxidase C-terminal" evidence="7">
    <location>
        <begin position="232"/>
        <end position="371"/>
    </location>
</feature>
<evidence type="ECO:0000259" key="9">
    <source>
        <dbReference type="Pfam" id="PF02771"/>
    </source>
</evidence>
<dbReference type="RefSeq" id="WP_345379914.1">
    <property type="nucleotide sequence ID" value="NZ_BAABIC010000005.1"/>
</dbReference>
<evidence type="ECO:0000256" key="1">
    <source>
        <dbReference type="ARBA" id="ARBA00001974"/>
    </source>
</evidence>
<dbReference type="Proteomes" id="UP001500325">
    <property type="component" value="Unassembled WGS sequence"/>
</dbReference>
<name>A0ABP8W9P4_9PSEU</name>
<dbReference type="SUPFAM" id="SSF47203">
    <property type="entry name" value="Acyl-CoA dehydrogenase C-terminal domain-like"/>
    <property type="match status" value="1"/>
</dbReference>
<protein>
    <submittedName>
        <fullName evidence="10">Acyl-CoA dehydrogenase family protein</fullName>
    </submittedName>
</protein>
<reference evidence="11" key="1">
    <citation type="journal article" date="2019" name="Int. J. Syst. Evol. Microbiol.">
        <title>The Global Catalogue of Microorganisms (GCM) 10K type strain sequencing project: providing services to taxonomists for standard genome sequencing and annotation.</title>
        <authorList>
            <consortium name="The Broad Institute Genomics Platform"/>
            <consortium name="The Broad Institute Genome Sequencing Center for Infectious Disease"/>
            <person name="Wu L."/>
            <person name="Ma J."/>
        </authorList>
    </citation>
    <scope>NUCLEOTIDE SEQUENCE [LARGE SCALE GENOMIC DNA]</scope>
    <source>
        <strain evidence="11">JCM 18055</strain>
    </source>
</reference>
<evidence type="ECO:0000313" key="10">
    <source>
        <dbReference type="EMBL" id="GAA4684793.1"/>
    </source>
</evidence>
<dbReference type="Pfam" id="PF00441">
    <property type="entry name" value="Acyl-CoA_dh_1"/>
    <property type="match status" value="1"/>
</dbReference>
<keyword evidence="4 6" id="KW-0274">FAD</keyword>
<dbReference type="InterPro" id="IPR036250">
    <property type="entry name" value="AcylCo_DH-like_C"/>
</dbReference>
<proteinExistence type="inferred from homology"/>
<gene>
    <name evidence="10" type="ORF">GCM10023215_19650</name>
</gene>
<keyword evidence="3 6" id="KW-0285">Flavoprotein</keyword>
<keyword evidence="5 6" id="KW-0560">Oxidoreductase</keyword>
<evidence type="ECO:0000259" key="8">
    <source>
        <dbReference type="Pfam" id="PF02770"/>
    </source>
</evidence>
<organism evidence="10 11">
    <name type="scientific">Pseudonocardia yuanmonensis</name>
    <dbReference type="NCBI Taxonomy" id="1095914"/>
    <lineage>
        <taxon>Bacteria</taxon>
        <taxon>Bacillati</taxon>
        <taxon>Actinomycetota</taxon>
        <taxon>Actinomycetes</taxon>
        <taxon>Pseudonocardiales</taxon>
        <taxon>Pseudonocardiaceae</taxon>
        <taxon>Pseudonocardia</taxon>
    </lineage>
</organism>
<evidence type="ECO:0000256" key="4">
    <source>
        <dbReference type="ARBA" id="ARBA00022827"/>
    </source>
</evidence>
<evidence type="ECO:0000313" key="11">
    <source>
        <dbReference type="Proteomes" id="UP001500325"/>
    </source>
</evidence>
<dbReference type="Gene3D" id="1.10.540.10">
    <property type="entry name" value="Acyl-CoA dehydrogenase/oxidase, N-terminal domain"/>
    <property type="match status" value="1"/>
</dbReference>
<evidence type="ECO:0000256" key="2">
    <source>
        <dbReference type="ARBA" id="ARBA00009347"/>
    </source>
</evidence>
<dbReference type="InterPro" id="IPR046373">
    <property type="entry name" value="Acyl-CoA_Oxase/DH_mid-dom_sf"/>
</dbReference>
<dbReference type="PANTHER" id="PTHR43884:SF20">
    <property type="entry name" value="ACYL-COA DEHYDROGENASE FADE28"/>
    <property type="match status" value="1"/>
</dbReference>
<evidence type="ECO:0000256" key="5">
    <source>
        <dbReference type="ARBA" id="ARBA00023002"/>
    </source>
</evidence>
<evidence type="ECO:0000256" key="3">
    <source>
        <dbReference type="ARBA" id="ARBA00022630"/>
    </source>
</evidence>
<dbReference type="InterPro" id="IPR037069">
    <property type="entry name" value="AcylCoA_DH/ox_N_sf"/>
</dbReference>
<comment type="cofactor">
    <cofactor evidence="1 6">
        <name>FAD</name>
        <dbReference type="ChEBI" id="CHEBI:57692"/>
    </cofactor>
</comment>
<evidence type="ECO:0000256" key="6">
    <source>
        <dbReference type="RuleBase" id="RU362125"/>
    </source>
</evidence>
<dbReference type="InterPro" id="IPR009100">
    <property type="entry name" value="AcylCoA_DH/oxidase_NM_dom_sf"/>
</dbReference>
<dbReference type="Pfam" id="PF02770">
    <property type="entry name" value="Acyl-CoA_dh_M"/>
    <property type="match status" value="1"/>
</dbReference>
<accession>A0ABP8W9P4</accession>
<evidence type="ECO:0000259" key="7">
    <source>
        <dbReference type="Pfam" id="PF00441"/>
    </source>
</evidence>
<dbReference type="InterPro" id="IPR006091">
    <property type="entry name" value="Acyl-CoA_Oxase/DH_mid-dom"/>
</dbReference>
<sequence>MDFSFTEEQTLLRGSVSQYLQRRYTFEDRQAVVRSEAGWSREVWRGLGELGLHALPFPEEAGGLGGSIVDVVATAELFGAHLLVEPYVASVVLAGAALAAVPDHPGAADRLGRIVAGEAIVAFAHEEGPGTPDPALVATRAERTAGGYVLSGEKKVVLHGADADVLVVSARLHGEPGDPDGLALFVVDAPGAAVAVTPFVTVDGRRAAHLRFDDVELGPDALLAADAHGLIREVLDRAIVALAAEAVGAMGELLRRTAEYASTREQFGVPIGTFQAVAHRLADMKIAVVKARSTLLYTTALAEAGRAGPHDIAVLKAQVGRLGRLVGESAIQTHGGVGMTDELPIGHLHKRVLAIDALFGTTDHHLRTIGAGRREPELAARTA</sequence>
<dbReference type="CDD" id="cd00567">
    <property type="entry name" value="ACAD"/>
    <property type="match status" value="1"/>
</dbReference>
<dbReference type="SUPFAM" id="SSF56645">
    <property type="entry name" value="Acyl-CoA dehydrogenase NM domain-like"/>
    <property type="match status" value="1"/>
</dbReference>
<keyword evidence="11" id="KW-1185">Reference proteome</keyword>
<feature type="domain" description="Acyl-CoA dehydrogenase/oxidase N-terminal" evidence="9">
    <location>
        <begin position="6"/>
        <end position="80"/>
    </location>
</feature>
<comment type="caution">
    <text evidence="10">The sequence shown here is derived from an EMBL/GenBank/DDBJ whole genome shotgun (WGS) entry which is preliminary data.</text>
</comment>